<reference evidence="1 2" key="1">
    <citation type="submission" date="2019-10" db="EMBL/GenBank/DDBJ databases">
        <title>Whole genome shotgun sequence of Acrocarpospora corrugata NBRC 13972.</title>
        <authorList>
            <person name="Ichikawa N."/>
            <person name="Kimura A."/>
            <person name="Kitahashi Y."/>
            <person name="Komaki H."/>
            <person name="Oguchi A."/>
        </authorList>
    </citation>
    <scope>NUCLEOTIDE SEQUENCE [LARGE SCALE GENOMIC DNA]</scope>
    <source>
        <strain evidence="1 2">NBRC 13972</strain>
    </source>
</reference>
<accession>A0A5M3VPJ1</accession>
<gene>
    <name evidence="1" type="ORF">Acor_07690</name>
</gene>
<organism evidence="1 2">
    <name type="scientific">Acrocarpospora corrugata</name>
    <dbReference type="NCBI Taxonomy" id="35763"/>
    <lineage>
        <taxon>Bacteria</taxon>
        <taxon>Bacillati</taxon>
        <taxon>Actinomycetota</taxon>
        <taxon>Actinomycetes</taxon>
        <taxon>Streptosporangiales</taxon>
        <taxon>Streptosporangiaceae</taxon>
        <taxon>Acrocarpospora</taxon>
    </lineage>
</organism>
<protein>
    <submittedName>
        <fullName evidence="1">Uncharacterized protein</fullName>
    </submittedName>
</protein>
<proteinExistence type="predicted"/>
<dbReference type="AlphaFoldDB" id="A0A5M3VPJ1"/>
<evidence type="ECO:0000313" key="1">
    <source>
        <dbReference type="EMBL" id="GER98706.1"/>
    </source>
</evidence>
<name>A0A5M3VPJ1_9ACTN</name>
<dbReference type="RefSeq" id="WP_155335137.1">
    <property type="nucleotide sequence ID" value="NZ_BAAABN010000078.1"/>
</dbReference>
<evidence type="ECO:0000313" key="2">
    <source>
        <dbReference type="Proteomes" id="UP000334990"/>
    </source>
</evidence>
<dbReference type="Proteomes" id="UP000334990">
    <property type="component" value="Unassembled WGS sequence"/>
</dbReference>
<sequence>MSSSVRVEVDGEVFDVVARGDRPGQYDYAWISGPNPGYGFGSARSDGGASTMADHEAAIRSFLAQVDPETGYIE</sequence>
<dbReference type="OrthoDB" id="4465019at2"/>
<keyword evidence="2" id="KW-1185">Reference proteome</keyword>
<dbReference type="EMBL" id="BLAD01000037">
    <property type="protein sequence ID" value="GER98706.1"/>
    <property type="molecule type" value="Genomic_DNA"/>
</dbReference>
<comment type="caution">
    <text evidence="1">The sequence shown here is derived from an EMBL/GenBank/DDBJ whole genome shotgun (WGS) entry which is preliminary data.</text>
</comment>